<feature type="transmembrane region" description="Helical" evidence="1">
    <location>
        <begin position="63"/>
        <end position="82"/>
    </location>
</feature>
<comment type="caution">
    <text evidence="2">The sequence shown here is derived from an EMBL/GenBank/DDBJ whole genome shotgun (WGS) entry which is preliminary data.</text>
</comment>
<sequence length="107" mass="12300">MMNHYSLQWIEAWCQENGWTDLFVERRNNFWAFPPGGVMPEPIPVHVLRVIKAEKGLTFEERLWSMSAVIGTILAVLCTFWLQSPMPLVLAFAFNAVTVAQFELEDA</sequence>
<keyword evidence="1" id="KW-0812">Transmembrane</keyword>
<dbReference type="Proteomes" id="UP000245124">
    <property type="component" value="Unassembled WGS sequence"/>
</dbReference>
<dbReference type="RefSeq" id="WP_181373898.1">
    <property type="nucleotide sequence ID" value="NZ_BDUD01000001.1"/>
</dbReference>
<reference evidence="2 3" key="1">
    <citation type="submission" date="2017-06" db="EMBL/GenBank/DDBJ databases">
        <title>Genome sequencing of cyanobaciteial culture collection at National Institute for Environmental Studies (NIES).</title>
        <authorList>
            <person name="Hirose Y."/>
            <person name="Shimura Y."/>
            <person name="Fujisawa T."/>
            <person name="Nakamura Y."/>
            <person name="Kawachi M."/>
        </authorList>
    </citation>
    <scope>NUCLEOTIDE SEQUENCE [LARGE SCALE GENOMIC DNA]</scope>
    <source>
        <strain evidence="2 3">NIES-4072</strain>
    </source>
</reference>
<proteinExistence type="predicted"/>
<dbReference type="EMBL" id="BDUD01000001">
    <property type="protein sequence ID" value="GBG17367.1"/>
    <property type="molecule type" value="Genomic_DNA"/>
</dbReference>
<name>A0A2R5FFP0_NOSCO</name>
<evidence type="ECO:0000256" key="1">
    <source>
        <dbReference type="SAM" id="Phobius"/>
    </source>
</evidence>
<keyword evidence="1" id="KW-1133">Transmembrane helix</keyword>
<keyword evidence="1" id="KW-0472">Membrane</keyword>
<evidence type="ECO:0000313" key="2">
    <source>
        <dbReference type="EMBL" id="GBG17367.1"/>
    </source>
</evidence>
<organism evidence="2 3">
    <name type="scientific">Nostoc commune NIES-4072</name>
    <dbReference type="NCBI Taxonomy" id="2005467"/>
    <lineage>
        <taxon>Bacteria</taxon>
        <taxon>Bacillati</taxon>
        <taxon>Cyanobacteriota</taxon>
        <taxon>Cyanophyceae</taxon>
        <taxon>Nostocales</taxon>
        <taxon>Nostocaceae</taxon>
        <taxon>Nostoc</taxon>
    </lineage>
</organism>
<protein>
    <submittedName>
        <fullName evidence="2">Uncharacterized protein</fullName>
    </submittedName>
</protein>
<dbReference type="AlphaFoldDB" id="A0A2R5FFP0"/>
<gene>
    <name evidence="2" type="ORF">NIES4072_10230</name>
</gene>
<accession>A0A2R5FFP0</accession>
<evidence type="ECO:0000313" key="3">
    <source>
        <dbReference type="Proteomes" id="UP000245124"/>
    </source>
</evidence>
<keyword evidence="3" id="KW-1185">Reference proteome</keyword>